<name>A0A1I7X413_HETBA</name>
<dbReference type="WBParaSite" id="Hba_12161">
    <property type="protein sequence ID" value="Hba_12161"/>
    <property type="gene ID" value="Hba_12161"/>
</dbReference>
<accession>A0A1I7X413</accession>
<evidence type="ECO:0000313" key="2">
    <source>
        <dbReference type="WBParaSite" id="Hba_12161"/>
    </source>
</evidence>
<dbReference type="AlphaFoldDB" id="A0A1I7X413"/>
<reference evidence="2" key="1">
    <citation type="submission" date="2016-11" db="UniProtKB">
        <authorList>
            <consortium name="WormBaseParasite"/>
        </authorList>
    </citation>
    <scope>IDENTIFICATION</scope>
</reference>
<sequence>MIAHFFLPFSVICRQIDPIFS</sequence>
<keyword evidence="1" id="KW-1185">Reference proteome</keyword>
<dbReference type="Proteomes" id="UP000095283">
    <property type="component" value="Unplaced"/>
</dbReference>
<evidence type="ECO:0000313" key="1">
    <source>
        <dbReference type="Proteomes" id="UP000095283"/>
    </source>
</evidence>
<proteinExistence type="predicted"/>
<organism evidence="1 2">
    <name type="scientific">Heterorhabditis bacteriophora</name>
    <name type="common">Entomopathogenic nematode worm</name>
    <dbReference type="NCBI Taxonomy" id="37862"/>
    <lineage>
        <taxon>Eukaryota</taxon>
        <taxon>Metazoa</taxon>
        <taxon>Ecdysozoa</taxon>
        <taxon>Nematoda</taxon>
        <taxon>Chromadorea</taxon>
        <taxon>Rhabditida</taxon>
        <taxon>Rhabditina</taxon>
        <taxon>Rhabditomorpha</taxon>
        <taxon>Strongyloidea</taxon>
        <taxon>Heterorhabditidae</taxon>
        <taxon>Heterorhabditis</taxon>
    </lineage>
</organism>
<protein>
    <submittedName>
        <fullName evidence="2">Uncharacterized protein</fullName>
    </submittedName>
</protein>